<feature type="compositionally biased region" description="Polar residues" evidence="1">
    <location>
        <begin position="241"/>
        <end position="251"/>
    </location>
</feature>
<sequence length="288" mass="30871">MTCSDSLNNPDKYASTCYSIQPKQVEHVIPSEADIEAIEAAPLTEAIGDSHQSGYAVVTSQPNVITTTEVLDKCQHKHSPIIMPTVECADQSEPAPTPRQVGVGELERGRGTESIDLVETILMHPEAARSRTNAHFGGLVSETVKFPPIDDQICDVNREGMFPVHVAYDSTNHTSHILNSLGSNEQDDGSDHEGSPGLIEEVLSESATRNRSVSARFGTSGGQALSEATEGSMGVVPCTPLMSQNQGSQGDSHGAQKPRRVQQSLLEQMNCNYPVPDIPQRGSPGEQS</sequence>
<name>A0A4P6XIQ9_9ASCO</name>
<evidence type="ECO:0000313" key="3">
    <source>
        <dbReference type="Proteomes" id="UP000292447"/>
    </source>
</evidence>
<dbReference type="AlphaFoldDB" id="A0A4P6XIQ9"/>
<evidence type="ECO:0000313" key="2">
    <source>
        <dbReference type="EMBL" id="QBM86499.1"/>
    </source>
</evidence>
<keyword evidence="3" id="KW-1185">Reference proteome</keyword>
<protein>
    <submittedName>
        <fullName evidence="2">Uncharacterized protein</fullName>
    </submittedName>
</protein>
<accession>A0A4P6XIQ9</accession>
<proteinExistence type="predicted"/>
<reference evidence="3" key="1">
    <citation type="submission" date="2019-03" db="EMBL/GenBank/DDBJ databases">
        <title>Snf2 controls pulcherriminic acid biosynthesis and connects pigmentation and antifungal activity of the yeast Metschnikowia pulcherrima.</title>
        <authorList>
            <person name="Gore-Lloyd D."/>
            <person name="Sumann I."/>
            <person name="Brachmann A.O."/>
            <person name="Schneeberger K."/>
            <person name="Ortiz-Merino R.A."/>
            <person name="Moreno-Beltran M."/>
            <person name="Schlaefli M."/>
            <person name="Kirner P."/>
            <person name="Santos Kron A."/>
            <person name="Wolfe K.H."/>
            <person name="Piel J."/>
            <person name="Ahrens C.H."/>
            <person name="Henk D."/>
            <person name="Freimoser F.M."/>
        </authorList>
    </citation>
    <scope>NUCLEOTIDE SEQUENCE [LARGE SCALE GENOMIC DNA]</scope>
    <source>
        <strain evidence="3">APC 1.2</strain>
    </source>
</reference>
<evidence type="ECO:0000256" key="1">
    <source>
        <dbReference type="SAM" id="MobiDB-lite"/>
    </source>
</evidence>
<feature type="region of interest" description="Disordered" evidence="1">
    <location>
        <begin position="177"/>
        <end position="288"/>
    </location>
</feature>
<dbReference type="EMBL" id="CP034456">
    <property type="protein sequence ID" value="QBM86499.1"/>
    <property type="molecule type" value="Genomic_DNA"/>
</dbReference>
<gene>
    <name evidence="2" type="ORF">METSCH_A11410</name>
</gene>
<feature type="compositionally biased region" description="Polar residues" evidence="1">
    <location>
        <begin position="261"/>
        <end position="271"/>
    </location>
</feature>
<dbReference type="Proteomes" id="UP000292447">
    <property type="component" value="Chromosome I"/>
</dbReference>
<organism evidence="2 3">
    <name type="scientific">Metschnikowia aff. pulcherrima</name>
    <dbReference type="NCBI Taxonomy" id="2163413"/>
    <lineage>
        <taxon>Eukaryota</taxon>
        <taxon>Fungi</taxon>
        <taxon>Dikarya</taxon>
        <taxon>Ascomycota</taxon>
        <taxon>Saccharomycotina</taxon>
        <taxon>Pichiomycetes</taxon>
        <taxon>Metschnikowiaceae</taxon>
        <taxon>Metschnikowia</taxon>
    </lineage>
</organism>